<dbReference type="SUPFAM" id="SSF55874">
    <property type="entry name" value="ATPase domain of HSP90 chaperone/DNA topoisomerase II/histidine kinase"/>
    <property type="match status" value="1"/>
</dbReference>
<dbReference type="PRINTS" id="PR00344">
    <property type="entry name" value="BCTRLSENSOR"/>
</dbReference>
<dbReference type="InterPro" id="IPR005467">
    <property type="entry name" value="His_kinase_dom"/>
</dbReference>
<dbReference type="InterPro" id="IPR003661">
    <property type="entry name" value="HisK_dim/P_dom"/>
</dbReference>
<dbReference type="EC" id="2.7.13.3" evidence="2"/>
<dbReference type="Gene3D" id="3.30.565.10">
    <property type="entry name" value="Histidine kinase-like ATPase, C-terminal domain"/>
    <property type="match status" value="1"/>
</dbReference>
<evidence type="ECO:0000256" key="3">
    <source>
        <dbReference type="ARBA" id="ARBA00022553"/>
    </source>
</evidence>
<evidence type="ECO:0000256" key="2">
    <source>
        <dbReference type="ARBA" id="ARBA00012438"/>
    </source>
</evidence>
<organism evidence="8 9">
    <name type="scientific">Dyadobacter koreensis</name>
    <dbReference type="NCBI Taxonomy" id="408657"/>
    <lineage>
        <taxon>Bacteria</taxon>
        <taxon>Pseudomonadati</taxon>
        <taxon>Bacteroidota</taxon>
        <taxon>Cytophagia</taxon>
        <taxon>Cytophagales</taxon>
        <taxon>Spirosomataceae</taxon>
        <taxon>Dyadobacter</taxon>
    </lineage>
</organism>
<accession>A0A1H6RTA5</accession>
<dbReference type="SUPFAM" id="SSF47384">
    <property type="entry name" value="Homodimeric domain of signal transducing histidine kinase"/>
    <property type="match status" value="1"/>
</dbReference>
<protein>
    <recommendedName>
        <fullName evidence="2">histidine kinase</fullName>
        <ecNumber evidence="2">2.7.13.3</ecNumber>
    </recommendedName>
</protein>
<dbReference type="GO" id="GO:0000155">
    <property type="term" value="F:phosphorelay sensor kinase activity"/>
    <property type="evidence" value="ECO:0007669"/>
    <property type="project" value="InterPro"/>
</dbReference>
<evidence type="ECO:0000256" key="4">
    <source>
        <dbReference type="ARBA" id="ARBA00022679"/>
    </source>
</evidence>
<keyword evidence="5 8" id="KW-0418">Kinase</keyword>
<dbReference type="Gene3D" id="1.10.287.130">
    <property type="match status" value="1"/>
</dbReference>
<dbReference type="InterPro" id="IPR036097">
    <property type="entry name" value="HisK_dim/P_sf"/>
</dbReference>
<proteinExistence type="predicted"/>
<keyword evidence="6" id="KW-1133">Transmembrane helix</keyword>
<dbReference type="PANTHER" id="PTHR43304">
    <property type="entry name" value="PHYTOCHROME-LIKE PROTEIN CPH1"/>
    <property type="match status" value="1"/>
</dbReference>
<dbReference type="Proteomes" id="UP000199532">
    <property type="component" value="Unassembled WGS sequence"/>
</dbReference>
<comment type="catalytic activity">
    <reaction evidence="1">
        <text>ATP + protein L-histidine = ADP + protein N-phospho-L-histidine.</text>
        <dbReference type="EC" id="2.7.13.3"/>
    </reaction>
</comment>
<name>A0A1H6RTA5_9BACT</name>
<dbReference type="STRING" id="408657.SAMN04487995_1305"/>
<dbReference type="CDD" id="cd00082">
    <property type="entry name" value="HisKA"/>
    <property type="match status" value="1"/>
</dbReference>
<feature type="domain" description="Histidine kinase" evidence="7">
    <location>
        <begin position="249"/>
        <end position="477"/>
    </location>
</feature>
<keyword evidence="9" id="KW-1185">Reference proteome</keyword>
<sequence length="480" mass="55226">MKLSTYTLLRRSLSEQQLSLITRFLFGTSLVLIIALSYSYNEINQELVNYSEKVNQTQHVISGLNKLSSAIYETTYHADSYIFLKDTVYINKTLAAIKVVPEITKKIDSLIKDDGAQRKRLNFLKEHAGKFCDYSERLSRPATLINPGAVNALYKRKNEEIASMIKLIGEMNKLEDQLMYTRLQSRDNYMQQVYRYNWIIMLVAVVFLSSAFVLLDRELRRNKFYRVDLENKIENLNRSNSELEQFAYVASHDLQEPLRKIRSFSDRLVAKYKSELSGEVFQMLEKIDNSAQRMQNLISDLLSFSRIVKTGTEAKIINLNTCLSEAKSNLSEVIMENKASIHSESLPSVEGYNSQIVQLFQNLLSNSIKYRHENVRPVIRITHRLVDGEIIPGVKPSHQDIQFHQIKFADNGIGFKKEFADKIFIIFKRLHARNEFAGTGIGLAICKRVVSNHNGYIFAESTEGEGSNFYIYLPTESMLT</sequence>
<gene>
    <name evidence="8" type="ORF">SAMN04487995_1305</name>
</gene>
<keyword evidence="6" id="KW-0472">Membrane</keyword>
<feature type="transmembrane region" description="Helical" evidence="6">
    <location>
        <begin position="196"/>
        <end position="215"/>
    </location>
</feature>
<dbReference type="EMBL" id="FNXY01000002">
    <property type="protein sequence ID" value="SEI55020.1"/>
    <property type="molecule type" value="Genomic_DNA"/>
</dbReference>
<keyword evidence="3" id="KW-0597">Phosphoprotein</keyword>
<dbReference type="SMART" id="SM00387">
    <property type="entry name" value="HATPase_c"/>
    <property type="match status" value="1"/>
</dbReference>
<keyword evidence="4" id="KW-0808">Transferase</keyword>
<dbReference type="InterPro" id="IPR003594">
    <property type="entry name" value="HATPase_dom"/>
</dbReference>
<dbReference type="SMART" id="SM00388">
    <property type="entry name" value="HisKA"/>
    <property type="match status" value="1"/>
</dbReference>
<dbReference type="InterPro" id="IPR036890">
    <property type="entry name" value="HATPase_C_sf"/>
</dbReference>
<dbReference type="PROSITE" id="PS50109">
    <property type="entry name" value="HIS_KIN"/>
    <property type="match status" value="1"/>
</dbReference>
<dbReference type="AlphaFoldDB" id="A0A1H6RTA5"/>
<evidence type="ECO:0000256" key="6">
    <source>
        <dbReference type="SAM" id="Phobius"/>
    </source>
</evidence>
<dbReference type="InterPro" id="IPR052162">
    <property type="entry name" value="Sensor_kinase/Photoreceptor"/>
</dbReference>
<keyword evidence="6" id="KW-0812">Transmembrane</keyword>
<evidence type="ECO:0000313" key="9">
    <source>
        <dbReference type="Proteomes" id="UP000199532"/>
    </source>
</evidence>
<dbReference type="InterPro" id="IPR004358">
    <property type="entry name" value="Sig_transdc_His_kin-like_C"/>
</dbReference>
<feature type="transmembrane region" description="Helical" evidence="6">
    <location>
        <begin position="20"/>
        <end position="40"/>
    </location>
</feature>
<dbReference type="Pfam" id="PF00512">
    <property type="entry name" value="HisKA"/>
    <property type="match status" value="1"/>
</dbReference>
<evidence type="ECO:0000313" key="8">
    <source>
        <dbReference type="EMBL" id="SEI55020.1"/>
    </source>
</evidence>
<dbReference type="PANTHER" id="PTHR43304:SF1">
    <property type="entry name" value="PAC DOMAIN-CONTAINING PROTEIN"/>
    <property type="match status" value="1"/>
</dbReference>
<dbReference type="OrthoDB" id="9124519at2"/>
<evidence type="ECO:0000256" key="1">
    <source>
        <dbReference type="ARBA" id="ARBA00000085"/>
    </source>
</evidence>
<reference evidence="8 9" key="1">
    <citation type="submission" date="2016-10" db="EMBL/GenBank/DDBJ databases">
        <authorList>
            <person name="de Groot N.N."/>
        </authorList>
    </citation>
    <scope>NUCLEOTIDE SEQUENCE [LARGE SCALE GENOMIC DNA]</scope>
    <source>
        <strain evidence="8 9">DSM 19938</strain>
    </source>
</reference>
<dbReference type="RefSeq" id="WP_090333585.1">
    <property type="nucleotide sequence ID" value="NZ_FNXY01000002.1"/>
</dbReference>
<evidence type="ECO:0000256" key="5">
    <source>
        <dbReference type="ARBA" id="ARBA00022777"/>
    </source>
</evidence>
<dbReference type="Pfam" id="PF02518">
    <property type="entry name" value="HATPase_c"/>
    <property type="match status" value="1"/>
</dbReference>
<evidence type="ECO:0000259" key="7">
    <source>
        <dbReference type="PROSITE" id="PS50109"/>
    </source>
</evidence>